<dbReference type="GO" id="GO:0009088">
    <property type="term" value="P:threonine biosynthetic process"/>
    <property type="evidence" value="ECO:0007669"/>
    <property type="project" value="UniProtKB-UniPathway"/>
</dbReference>
<dbReference type="PROSITE" id="PS01042">
    <property type="entry name" value="HOMOSER_DHGENASE"/>
    <property type="match status" value="1"/>
</dbReference>
<dbReference type="SUPFAM" id="SSF55347">
    <property type="entry name" value="Glyceraldehyde-3-phosphate dehydrogenase-like, C-terminal domain"/>
    <property type="match status" value="1"/>
</dbReference>
<dbReference type="PANTHER" id="PTHR43070:SF5">
    <property type="entry name" value="HOMOSERINE DEHYDROGENASE"/>
    <property type="match status" value="1"/>
</dbReference>
<dbReference type="AlphaFoldDB" id="A0A2S9WY31"/>
<dbReference type="InterPro" id="IPR019811">
    <property type="entry name" value="HDH_CS"/>
</dbReference>
<gene>
    <name evidence="20" type="ORF">BST86_09775</name>
</gene>
<dbReference type="FunFam" id="3.30.360.10:FF:000006">
    <property type="entry name" value="Bifunctional aspartokinase/homoserine dehydrogenase"/>
    <property type="match status" value="1"/>
</dbReference>
<dbReference type="SUPFAM" id="SSF51735">
    <property type="entry name" value="NAD(P)-binding Rossmann-fold domains"/>
    <property type="match status" value="1"/>
</dbReference>
<evidence type="ECO:0000256" key="2">
    <source>
        <dbReference type="ARBA" id="ARBA00005056"/>
    </source>
</evidence>
<proteinExistence type="inferred from homology"/>
<dbReference type="UniPathway" id="UPA00051">
    <property type="reaction ID" value="UER00465"/>
</dbReference>
<evidence type="ECO:0000313" key="21">
    <source>
        <dbReference type="Proteomes" id="UP000239532"/>
    </source>
</evidence>
<evidence type="ECO:0000313" key="20">
    <source>
        <dbReference type="EMBL" id="PRP68363.1"/>
    </source>
</evidence>
<keyword evidence="8 13" id="KW-0521">NADP</keyword>
<feature type="binding site" evidence="15">
    <location>
        <position position="116"/>
    </location>
    <ligand>
        <name>NADPH</name>
        <dbReference type="ChEBI" id="CHEBI:57783"/>
    </ligand>
</feature>
<feature type="domain" description="Homoserine dehydrogenase catalytic" evidence="18">
    <location>
        <begin position="151"/>
        <end position="348"/>
    </location>
</feature>
<evidence type="ECO:0000256" key="6">
    <source>
        <dbReference type="ARBA" id="ARBA00022605"/>
    </source>
</evidence>
<dbReference type="Pfam" id="PF00742">
    <property type="entry name" value="Homoserine_dh"/>
    <property type="match status" value="1"/>
</dbReference>
<evidence type="ECO:0000256" key="5">
    <source>
        <dbReference type="ARBA" id="ARBA00013213"/>
    </source>
</evidence>
<comment type="cofactor">
    <cofactor evidence="1">
        <name>a metal cation</name>
        <dbReference type="ChEBI" id="CHEBI:25213"/>
    </cofactor>
</comment>
<dbReference type="Pfam" id="PF03447">
    <property type="entry name" value="NAD_binding_3"/>
    <property type="match status" value="1"/>
</dbReference>
<comment type="pathway">
    <text evidence="3 16">Amino-acid biosynthesis; L-methionine biosynthesis via de novo pathway; L-homoserine from L-aspartate: step 3/3.</text>
</comment>
<dbReference type="GO" id="GO:0004412">
    <property type="term" value="F:homoserine dehydrogenase activity"/>
    <property type="evidence" value="ECO:0007669"/>
    <property type="project" value="UniProtKB-EC"/>
</dbReference>
<evidence type="ECO:0000256" key="4">
    <source>
        <dbReference type="ARBA" id="ARBA00006753"/>
    </source>
</evidence>
<evidence type="ECO:0000256" key="15">
    <source>
        <dbReference type="PIRSR" id="PIRSR036497-2"/>
    </source>
</evidence>
<feature type="active site" description="Proton donor" evidence="14">
    <location>
        <position position="220"/>
    </location>
</feature>
<feature type="domain" description="Aspartate/homoserine dehydrogenase NAD-binding" evidence="19">
    <location>
        <begin position="10"/>
        <end position="143"/>
    </location>
</feature>
<dbReference type="EC" id="1.1.1.3" evidence="5 13"/>
<dbReference type="EMBL" id="MQUC01000003">
    <property type="protein sequence ID" value="PRP68363.1"/>
    <property type="molecule type" value="Genomic_DNA"/>
</dbReference>
<evidence type="ECO:0000256" key="11">
    <source>
        <dbReference type="ARBA" id="ARBA00048841"/>
    </source>
</evidence>
<comment type="caution">
    <text evidence="20">The sequence shown here is derived from an EMBL/GenBank/DDBJ whole genome shotgun (WGS) entry which is preliminary data.</text>
</comment>
<evidence type="ECO:0000259" key="19">
    <source>
        <dbReference type="Pfam" id="PF03447"/>
    </source>
</evidence>
<feature type="binding site" evidence="15">
    <location>
        <begin position="10"/>
        <end position="15"/>
    </location>
    <ligand>
        <name>NADP(+)</name>
        <dbReference type="ChEBI" id="CHEBI:58349"/>
    </ligand>
</feature>
<reference evidence="20 21" key="1">
    <citation type="submission" date="2016-11" db="EMBL/GenBank/DDBJ databases">
        <title>Trade-off between light-utilization and light-protection in marine flavobacteria.</title>
        <authorList>
            <person name="Kumagai Y."/>
        </authorList>
    </citation>
    <scope>NUCLEOTIDE SEQUENCE [LARGE SCALE GENOMIC DNA]</scope>
    <source>
        <strain evidence="20 21">JCM 17109</strain>
    </source>
</reference>
<evidence type="ECO:0000256" key="3">
    <source>
        <dbReference type="ARBA" id="ARBA00005062"/>
    </source>
</evidence>
<comment type="pathway">
    <text evidence="2 16">Amino-acid biosynthesis; L-threonine biosynthesis; L-threonine from L-aspartate: step 3/5.</text>
</comment>
<evidence type="ECO:0000256" key="17">
    <source>
        <dbReference type="RuleBase" id="RU004171"/>
    </source>
</evidence>
<dbReference type="Gene3D" id="3.40.50.720">
    <property type="entry name" value="NAD(P)-binding Rossmann-like Domain"/>
    <property type="match status" value="1"/>
</dbReference>
<dbReference type="GO" id="GO:0009090">
    <property type="term" value="P:homoserine biosynthetic process"/>
    <property type="evidence" value="ECO:0007669"/>
    <property type="project" value="UniProtKB-ARBA"/>
</dbReference>
<evidence type="ECO:0000256" key="9">
    <source>
        <dbReference type="ARBA" id="ARBA00023002"/>
    </source>
</evidence>
<organism evidence="20 21">
    <name type="scientific">Nonlabens agnitus</name>
    <dbReference type="NCBI Taxonomy" id="870484"/>
    <lineage>
        <taxon>Bacteria</taxon>
        <taxon>Pseudomonadati</taxon>
        <taxon>Bacteroidota</taxon>
        <taxon>Flavobacteriia</taxon>
        <taxon>Flavobacteriales</taxon>
        <taxon>Flavobacteriaceae</taxon>
        <taxon>Nonlabens</taxon>
    </lineage>
</organism>
<evidence type="ECO:0000256" key="8">
    <source>
        <dbReference type="ARBA" id="ARBA00022857"/>
    </source>
</evidence>
<feature type="binding site" evidence="15">
    <location>
        <position position="205"/>
    </location>
    <ligand>
        <name>L-homoserine</name>
        <dbReference type="ChEBI" id="CHEBI:57476"/>
    </ligand>
</feature>
<evidence type="ECO:0000256" key="7">
    <source>
        <dbReference type="ARBA" id="ARBA00022697"/>
    </source>
</evidence>
<dbReference type="UniPathway" id="UPA00050">
    <property type="reaction ID" value="UER00063"/>
</dbReference>
<evidence type="ECO:0000256" key="13">
    <source>
        <dbReference type="PIRNR" id="PIRNR036497"/>
    </source>
</evidence>
<dbReference type="InterPro" id="IPR036291">
    <property type="entry name" value="NAD(P)-bd_dom_sf"/>
</dbReference>
<keyword evidence="21" id="KW-1185">Reference proteome</keyword>
<comment type="similarity">
    <text evidence="4 13 17">Belongs to the homoserine dehydrogenase family.</text>
</comment>
<dbReference type="GO" id="GO:0050661">
    <property type="term" value="F:NADP binding"/>
    <property type="evidence" value="ECO:0007669"/>
    <property type="project" value="InterPro"/>
</dbReference>
<evidence type="ECO:0000256" key="1">
    <source>
        <dbReference type="ARBA" id="ARBA00001920"/>
    </source>
</evidence>
<accession>A0A2S9WY31</accession>
<dbReference type="InterPro" id="IPR022697">
    <property type="entry name" value="HDH_short"/>
</dbReference>
<dbReference type="GO" id="GO:0009089">
    <property type="term" value="P:lysine biosynthetic process via diaminopimelate"/>
    <property type="evidence" value="ECO:0007669"/>
    <property type="project" value="UniProtKB-ARBA"/>
</dbReference>
<keyword evidence="6 13" id="KW-0028">Amino-acid biosynthesis</keyword>
<keyword evidence="9 13" id="KW-0560">Oxidoreductase</keyword>
<dbReference type="InterPro" id="IPR011147">
    <property type="entry name" value="Bifunc_Aspkin/hSer_DH"/>
</dbReference>
<dbReference type="Gene3D" id="3.30.360.10">
    <property type="entry name" value="Dihydrodipicolinate Reductase, domain 2"/>
    <property type="match status" value="1"/>
</dbReference>
<protein>
    <recommendedName>
        <fullName evidence="5 13">Homoserine dehydrogenase</fullName>
        <shortName evidence="13">HDH</shortName>
        <ecNumber evidence="5 13">1.1.1.3</ecNumber>
    </recommendedName>
</protein>
<feature type="binding site" evidence="15">
    <location>
        <position position="92"/>
    </location>
    <ligand>
        <name>NADPH</name>
        <dbReference type="ChEBI" id="CHEBI:57783"/>
    </ligand>
</feature>
<dbReference type="Proteomes" id="UP000239532">
    <property type="component" value="Unassembled WGS sequence"/>
</dbReference>
<dbReference type="PIRSF" id="PIRSF036497">
    <property type="entry name" value="HDH_short"/>
    <property type="match status" value="1"/>
</dbReference>
<evidence type="ECO:0000256" key="16">
    <source>
        <dbReference type="RuleBase" id="RU000579"/>
    </source>
</evidence>
<evidence type="ECO:0000256" key="12">
    <source>
        <dbReference type="ARBA" id="ARBA00049031"/>
    </source>
</evidence>
<dbReference type="InterPro" id="IPR005106">
    <property type="entry name" value="Asp/hSer_DH_NAD-bd"/>
</dbReference>
<evidence type="ECO:0000256" key="10">
    <source>
        <dbReference type="ARBA" id="ARBA00023167"/>
    </source>
</evidence>
<dbReference type="RefSeq" id="WP_242446507.1">
    <property type="nucleotide sequence ID" value="NZ_MQUC01000003.1"/>
</dbReference>
<dbReference type="GO" id="GO:0009086">
    <property type="term" value="P:methionine biosynthetic process"/>
    <property type="evidence" value="ECO:0007669"/>
    <property type="project" value="UniProtKB-KW"/>
</dbReference>
<dbReference type="InterPro" id="IPR001342">
    <property type="entry name" value="HDH_cat"/>
</dbReference>
<sequence length="365" mass="41124">MKTIHLYIFGLGNVGSKLIQQVLESHEFFKKQQHLNLRIVGLANSRRVYTTSKGITADWKNEFSKHSQVREEKSFYEFSEDYQVPKIAIDATASKELSKFYPEIAGQGFHIVTANKIANTLSQEFYDQLRAILNSQNLKFEYETNVGAGLPIVQTVRDLYHSGEQVFAINGVFSGSLGYIFNRYSQEDVLFSQVVMDALQNGFTEPDPREDLSGNDVARKLLVLAREAGLKLEFEDIEIENLVVPQLQTYSLNQFLTELSSLDEQMQQRKNDLKPNEVLRHLGQLDVRNQTLTVSLQAVSKDSPAGQLQGSDGFFEIYSESYTKEPLVIKGAGAGREVTARGLLSDIVKIGRSLKQQPVPQFCVN</sequence>
<dbReference type="PANTHER" id="PTHR43070">
    <property type="match status" value="1"/>
</dbReference>
<comment type="catalytic activity">
    <reaction evidence="12">
        <text>L-homoserine + NAD(+) = L-aspartate 4-semialdehyde + NADH + H(+)</text>
        <dbReference type="Rhea" id="RHEA:15757"/>
        <dbReference type="ChEBI" id="CHEBI:15378"/>
        <dbReference type="ChEBI" id="CHEBI:57476"/>
        <dbReference type="ChEBI" id="CHEBI:57540"/>
        <dbReference type="ChEBI" id="CHEBI:57945"/>
        <dbReference type="ChEBI" id="CHEBI:537519"/>
        <dbReference type="EC" id="1.1.1.3"/>
    </reaction>
    <physiologicalReaction direction="right-to-left" evidence="12">
        <dbReference type="Rhea" id="RHEA:15759"/>
    </physiologicalReaction>
</comment>
<evidence type="ECO:0000256" key="14">
    <source>
        <dbReference type="PIRSR" id="PIRSR036497-1"/>
    </source>
</evidence>
<keyword evidence="7 13" id="KW-0791">Threonine biosynthesis</keyword>
<evidence type="ECO:0000259" key="18">
    <source>
        <dbReference type="Pfam" id="PF00742"/>
    </source>
</evidence>
<comment type="catalytic activity">
    <reaction evidence="11">
        <text>L-homoserine + NADP(+) = L-aspartate 4-semialdehyde + NADPH + H(+)</text>
        <dbReference type="Rhea" id="RHEA:15761"/>
        <dbReference type="ChEBI" id="CHEBI:15378"/>
        <dbReference type="ChEBI" id="CHEBI:57476"/>
        <dbReference type="ChEBI" id="CHEBI:57783"/>
        <dbReference type="ChEBI" id="CHEBI:58349"/>
        <dbReference type="ChEBI" id="CHEBI:537519"/>
        <dbReference type="EC" id="1.1.1.3"/>
    </reaction>
    <physiologicalReaction direction="right-to-left" evidence="11">
        <dbReference type="Rhea" id="RHEA:15763"/>
    </physiologicalReaction>
</comment>
<keyword evidence="10 13" id="KW-0486">Methionine biosynthesis</keyword>
<name>A0A2S9WY31_9FLAO</name>